<dbReference type="Gene3D" id="1.20.1510.10">
    <property type="entry name" value="Cation efflux protein transmembrane domain"/>
    <property type="match status" value="1"/>
</dbReference>
<dbReference type="InterPro" id="IPR027470">
    <property type="entry name" value="Cation_efflux_CTD"/>
</dbReference>
<dbReference type="SUPFAM" id="SSF160240">
    <property type="entry name" value="Cation efflux protein cytoplasmic domain-like"/>
    <property type="match status" value="1"/>
</dbReference>
<keyword evidence="12" id="KW-1185">Reference proteome</keyword>
<keyword evidence="3" id="KW-0813">Transport</keyword>
<feature type="region of interest" description="Disordered" evidence="7">
    <location>
        <begin position="298"/>
        <end position="320"/>
    </location>
</feature>
<sequence length="320" mass="33640">MTQPNLRGPITLSILAAVLTIGMKAAAYLISGSVGLLADALESGINLIAAVTAYFSLSYAARPADATHTYGHEKIEFFSSGLEGALICVAGLGAAVFAASHLIVPPALEAVDLAAGIAAVATVINLVVGRILLRAGRAHGSIVLEADGQHLMADVWTTGAVVTGLGLVALTGFRQLDPILALGVGLHIVYMGSHLVRRSFDGLMDHALPPDEQATLRDAIRAALPRGTDFHHLRTRRAGRRKFADFHLLVAGTMSVRDAHALAHHVESHLHDKIPELEAAIHIEPIDEDTSWEAAELARLGEPPTPTAAHLPPAAPPIDD</sequence>
<feature type="transmembrane region" description="Helical" evidence="8">
    <location>
        <begin position="12"/>
        <end position="31"/>
    </location>
</feature>
<dbReference type="SUPFAM" id="SSF161111">
    <property type="entry name" value="Cation efflux protein transmembrane domain-like"/>
    <property type="match status" value="1"/>
</dbReference>
<evidence type="ECO:0000256" key="6">
    <source>
        <dbReference type="ARBA" id="ARBA00023136"/>
    </source>
</evidence>
<evidence type="ECO:0000256" key="1">
    <source>
        <dbReference type="ARBA" id="ARBA00004141"/>
    </source>
</evidence>
<dbReference type="Proteomes" id="UP000214646">
    <property type="component" value="Unassembled WGS sequence"/>
</dbReference>
<feature type="domain" description="Cation efflux protein cytoplasmic" evidence="10">
    <location>
        <begin position="208"/>
        <end position="285"/>
    </location>
</feature>
<evidence type="ECO:0000256" key="7">
    <source>
        <dbReference type="SAM" id="MobiDB-lite"/>
    </source>
</evidence>
<evidence type="ECO:0000313" key="12">
    <source>
        <dbReference type="Proteomes" id="UP000214646"/>
    </source>
</evidence>
<feature type="transmembrane region" description="Helical" evidence="8">
    <location>
        <begin position="110"/>
        <end position="133"/>
    </location>
</feature>
<evidence type="ECO:0000259" key="10">
    <source>
        <dbReference type="Pfam" id="PF16916"/>
    </source>
</evidence>
<dbReference type="InterPro" id="IPR027469">
    <property type="entry name" value="Cation_efflux_TMD_sf"/>
</dbReference>
<dbReference type="PANTHER" id="PTHR43840:SF15">
    <property type="entry name" value="MITOCHONDRIAL METAL TRANSPORTER 1-RELATED"/>
    <property type="match status" value="1"/>
</dbReference>
<organism evidence="11 12">
    <name type="scientific">Fimbriiglobus ruber</name>
    <dbReference type="NCBI Taxonomy" id="1908690"/>
    <lineage>
        <taxon>Bacteria</taxon>
        <taxon>Pseudomonadati</taxon>
        <taxon>Planctomycetota</taxon>
        <taxon>Planctomycetia</taxon>
        <taxon>Gemmatales</taxon>
        <taxon>Gemmataceae</taxon>
        <taxon>Fimbriiglobus</taxon>
    </lineage>
</organism>
<evidence type="ECO:0000256" key="2">
    <source>
        <dbReference type="ARBA" id="ARBA00008114"/>
    </source>
</evidence>
<dbReference type="GO" id="GO:0005886">
    <property type="term" value="C:plasma membrane"/>
    <property type="evidence" value="ECO:0007669"/>
    <property type="project" value="TreeGrafter"/>
</dbReference>
<evidence type="ECO:0000256" key="5">
    <source>
        <dbReference type="ARBA" id="ARBA00022989"/>
    </source>
</evidence>
<comment type="caution">
    <text evidence="11">The sequence shown here is derived from an EMBL/GenBank/DDBJ whole genome shotgun (WGS) entry which is preliminary data.</text>
</comment>
<proteinExistence type="inferred from homology"/>
<dbReference type="Gene3D" id="3.30.70.1350">
    <property type="entry name" value="Cation efflux protein, cytoplasmic domain"/>
    <property type="match status" value="1"/>
</dbReference>
<dbReference type="Pfam" id="PF16916">
    <property type="entry name" value="ZT_dimer"/>
    <property type="match status" value="1"/>
</dbReference>
<dbReference type="GO" id="GO:0006882">
    <property type="term" value="P:intracellular zinc ion homeostasis"/>
    <property type="evidence" value="ECO:0007669"/>
    <property type="project" value="TreeGrafter"/>
</dbReference>
<gene>
    <name evidence="11" type="ORF">FRUB_01452</name>
</gene>
<evidence type="ECO:0000256" key="8">
    <source>
        <dbReference type="SAM" id="Phobius"/>
    </source>
</evidence>
<protein>
    <submittedName>
        <fullName evidence="11">Cobalt-zinc-cadmium resistance protein</fullName>
    </submittedName>
</protein>
<dbReference type="InterPro" id="IPR002524">
    <property type="entry name" value="Cation_efflux"/>
</dbReference>
<evidence type="ECO:0000313" key="11">
    <source>
        <dbReference type="EMBL" id="OWK45121.1"/>
    </source>
</evidence>
<dbReference type="OrthoDB" id="9806522at2"/>
<dbReference type="InterPro" id="IPR058533">
    <property type="entry name" value="Cation_efflux_TM"/>
</dbReference>
<dbReference type="AlphaFoldDB" id="A0A225DUV9"/>
<keyword evidence="6 8" id="KW-0472">Membrane</keyword>
<keyword evidence="5 8" id="KW-1133">Transmembrane helix</keyword>
<dbReference type="InterPro" id="IPR050291">
    <property type="entry name" value="CDF_Transporter"/>
</dbReference>
<evidence type="ECO:0000256" key="3">
    <source>
        <dbReference type="ARBA" id="ARBA00022448"/>
    </source>
</evidence>
<dbReference type="NCBIfam" id="TIGR01297">
    <property type="entry name" value="CDF"/>
    <property type="match status" value="1"/>
</dbReference>
<accession>A0A225DUV9</accession>
<dbReference type="RefSeq" id="WP_088252892.1">
    <property type="nucleotide sequence ID" value="NZ_NIDE01000002.1"/>
</dbReference>
<dbReference type="GO" id="GO:0015341">
    <property type="term" value="F:zinc efflux antiporter activity"/>
    <property type="evidence" value="ECO:0007669"/>
    <property type="project" value="TreeGrafter"/>
</dbReference>
<comment type="subcellular location">
    <subcellularLocation>
        <location evidence="1">Membrane</location>
        <topology evidence="1">Multi-pass membrane protein</topology>
    </subcellularLocation>
</comment>
<reference evidence="12" key="1">
    <citation type="submission" date="2017-06" db="EMBL/GenBank/DDBJ databases">
        <title>Genome analysis of Fimbriiglobus ruber SP5, the first member of the order Planctomycetales with confirmed chitinolytic capability.</title>
        <authorList>
            <person name="Ravin N.V."/>
            <person name="Rakitin A.L."/>
            <person name="Ivanova A.A."/>
            <person name="Beletsky A.V."/>
            <person name="Kulichevskaya I.S."/>
            <person name="Mardanov A.V."/>
            <person name="Dedysh S.N."/>
        </authorList>
    </citation>
    <scope>NUCLEOTIDE SEQUENCE [LARGE SCALE GENOMIC DNA]</scope>
    <source>
        <strain evidence="12">SP5</strain>
    </source>
</reference>
<keyword evidence="4 8" id="KW-0812">Transmembrane</keyword>
<evidence type="ECO:0000259" key="9">
    <source>
        <dbReference type="Pfam" id="PF01545"/>
    </source>
</evidence>
<comment type="similarity">
    <text evidence="2">Belongs to the cation diffusion facilitator (CDF) transporter (TC 2.A.4) family.</text>
</comment>
<evidence type="ECO:0000256" key="4">
    <source>
        <dbReference type="ARBA" id="ARBA00022692"/>
    </source>
</evidence>
<dbReference type="Pfam" id="PF01545">
    <property type="entry name" value="Cation_efflux"/>
    <property type="match status" value="1"/>
</dbReference>
<dbReference type="InterPro" id="IPR036837">
    <property type="entry name" value="Cation_efflux_CTD_sf"/>
</dbReference>
<dbReference type="GO" id="GO:0015086">
    <property type="term" value="F:cadmium ion transmembrane transporter activity"/>
    <property type="evidence" value="ECO:0007669"/>
    <property type="project" value="TreeGrafter"/>
</dbReference>
<dbReference type="EMBL" id="NIDE01000002">
    <property type="protein sequence ID" value="OWK45121.1"/>
    <property type="molecule type" value="Genomic_DNA"/>
</dbReference>
<name>A0A225DUV9_9BACT</name>
<feature type="transmembrane region" description="Helical" evidence="8">
    <location>
        <begin position="43"/>
        <end position="61"/>
    </location>
</feature>
<dbReference type="PANTHER" id="PTHR43840">
    <property type="entry name" value="MITOCHONDRIAL METAL TRANSPORTER 1-RELATED"/>
    <property type="match status" value="1"/>
</dbReference>
<dbReference type="GO" id="GO:0015093">
    <property type="term" value="F:ferrous iron transmembrane transporter activity"/>
    <property type="evidence" value="ECO:0007669"/>
    <property type="project" value="TreeGrafter"/>
</dbReference>
<feature type="transmembrane region" description="Helical" evidence="8">
    <location>
        <begin position="82"/>
        <end position="104"/>
    </location>
</feature>
<feature type="domain" description="Cation efflux protein transmembrane" evidence="9">
    <location>
        <begin position="10"/>
        <end position="204"/>
    </location>
</feature>